<protein>
    <submittedName>
        <fullName evidence="10">[FeFe] hydrogenase H-cluster radical SAM maturase HydE</fullName>
    </submittedName>
</protein>
<keyword evidence="4 7" id="KW-0408">Iron</keyword>
<organism evidence="10 11">
    <name type="scientific">Clostridium fermenticellae</name>
    <dbReference type="NCBI Taxonomy" id="2068654"/>
    <lineage>
        <taxon>Bacteria</taxon>
        <taxon>Bacillati</taxon>
        <taxon>Bacillota</taxon>
        <taxon>Clostridia</taxon>
        <taxon>Eubacteriales</taxon>
        <taxon>Clostridiaceae</taxon>
        <taxon>Clostridium</taxon>
    </lineage>
</organism>
<dbReference type="InterPro" id="IPR007197">
    <property type="entry name" value="rSAM"/>
</dbReference>
<evidence type="ECO:0000313" key="11">
    <source>
        <dbReference type="Proteomes" id="UP000266301"/>
    </source>
</evidence>
<dbReference type="CDD" id="cd01335">
    <property type="entry name" value="Radical_SAM"/>
    <property type="match status" value="1"/>
</dbReference>
<dbReference type="GO" id="GO:0016740">
    <property type="term" value="F:transferase activity"/>
    <property type="evidence" value="ECO:0007669"/>
    <property type="project" value="TreeGrafter"/>
</dbReference>
<reference evidence="10 11" key="1">
    <citation type="journal article" date="2019" name="Int. J. Syst. Evol. Microbiol.">
        <title>Clostridium fermenticellae sp. nov., isolated from the mud in a fermentation cellar for the production of the Chinese liquor, baijiu.</title>
        <authorList>
            <person name="Xu P.X."/>
            <person name="Chai L.J."/>
            <person name="Qiu T."/>
            <person name="Zhang X.J."/>
            <person name="Lu Z.M."/>
            <person name="Xiao C."/>
            <person name="Wang S.T."/>
            <person name="Shen C.H."/>
            <person name="Shi J.S."/>
            <person name="Xu Z.H."/>
        </authorList>
    </citation>
    <scope>NUCLEOTIDE SEQUENCE [LARGE SCALE GENOMIC DNA]</scope>
    <source>
        <strain evidence="10 11">JN500901</strain>
    </source>
</reference>
<keyword evidence="11" id="KW-1185">Reference proteome</keyword>
<gene>
    <name evidence="10" type="primary">hydE</name>
    <name evidence="10" type="ORF">D4Z93_10060</name>
</gene>
<dbReference type="OrthoDB" id="9775764at2"/>
<feature type="domain" description="Radical SAM core" evidence="9">
    <location>
        <begin position="50"/>
        <end position="279"/>
    </location>
</feature>
<feature type="binding site" evidence="7">
    <location>
        <position position="71"/>
    </location>
    <ligand>
        <name>[4Fe-4S] cluster</name>
        <dbReference type="ChEBI" id="CHEBI:49883"/>
        <note>4Fe-4S-S-AdoMet</note>
    </ligand>
</feature>
<dbReference type="RefSeq" id="WP_119973208.1">
    <property type="nucleotide sequence ID" value="NZ_CP032416.1"/>
</dbReference>
<feature type="binding site" evidence="8">
    <location>
        <position position="181"/>
    </location>
    <ligand>
        <name>S-adenosyl-L-methionine</name>
        <dbReference type="ChEBI" id="CHEBI:59789"/>
    </ligand>
</feature>
<dbReference type="PANTHER" id="PTHR43726">
    <property type="entry name" value="3-METHYLORNITHINE SYNTHASE"/>
    <property type="match status" value="1"/>
</dbReference>
<accession>A0A386H5K8</accession>
<dbReference type="SFLD" id="SFLDG01280">
    <property type="entry name" value="HydE/PylB-like"/>
    <property type="match status" value="1"/>
</dbReference>
<dbReference type="PROSITE" id="PS51918">
    <property type="entry name" value="RADICAL_SAM"/>
    <property type="match status" value="1"/>
</dbReference>
<dbReference type="GO" id="GO:0042364">
    <property type="term" value="P:water-soluble vitamin biosynthetic process"/>
    <property type="evidence" value="ECO:0007669"/>
    <property type="project" value="UniProtKB-ARBA"/>
</dbReference>
<dbReference type="GO" id="GO:0044272">
    <property type="term" value="P:sulfur compound biosynthetic process"/>
    <property type="evidence" value="ECO:0007669"/>
    <property type="project" value="UniProtKB-ARBA"/>
</dbReference>
<evidence type="ECO:0000313" key="10">
    <source>
        <dbReference type="EMBL" id="AYD40848.1"/>
    </source>
</evidence>
<dbReference type="InterPro" id="IPR013785">
    <property type="entry name" value="Aldolase_TIM"/>
</dbReference>
<comment type="cofactor">
    <cofactor evidence="7">
        <name>[4Fe-4S] cluster</name>
        <dbReference type="ChEBI" id="CHEBI:49883"/>
    </cofactor>
    <text evidence="7">Binds 1 [4Fe-4S] cluster. The cluster is coordinated with 3 cysteines and an exchangeable S-adenosyl-L-methionine.</text>
</comment>
<dbReference type="Proteomes" id="UP000266301">
    <property type="component" value="Chromosome"/>
</dbReference>
<name>A0A386H5K8_9CLOT</name>
<evidence type="ECO:0000256" key="6">
    <source>
        <dbReference type="ARBA" id="ARBA00034078"/>
    </source>
</evidence>
<keyword evidence="1 7" id="KW-0004">4Fe-4S</keyword>
<dbReference type="EMBL" id="CP032416">
    <property type="protein sequence ID" value="AYD40848.1"/>
    <property type="molecule type" value="Genomic_DNA"/>
</dbReference>
<dbReference type="GO" id="GO:0046872">
    <property type="term" value="F:metal ion binding"/>
    <property type="evidence" value="ECO:0007669"/>
    <property type="project" value="UniProtKB-KW"/>
</dbReference>
<evidence type="ECO:0000256" key="7">
    <source>
        <dbReference type="PIRSR" id="PIRSR004762-1"/>
    </source>
</evidence>
<dbReference type="SFLD" id="SFLDG01082">
    <property type="entry name" value="B12-binding_domain_containing"/>
    <property type="match status" value="1"/>
</dbReference>
<dbReference type="AlphaFoldDB" id="A0A386H5K8"/>
<dbReference type="InterPro" id="IPR058240">
    <property type="entry name" value="rSAM_sf"/>
</dbReference>
<comment type="cofactor">
    <cofactor evidence="6">
        <name>[2Fe-2S] cluster</name>
        <dbReference type="ChEBI" id="CHEBI:190135"/>
    </cofactor>
</comment>
<evidence type="ECO:0000256" key="8">
    <source>
        <dbReference type="PIRSR" id="PIRSR004762-2"/>
    </source>
</evidence>
<dbReference type="SFLD" id="SFLDF00348">
    <property type="entry name" value="FeFe_hydrogenase_maturase_(Hyd"/>
    <property type="match status" value="1"/>
</dbReference>
<dbReference type="SMART" id="SM00876">
    <property type="entry name" value="BATS"/>
    <property type="match status" value="1"/>
</dbReference>
<evidence type="ECO:0000256" key="2">
    <source>
        <dbReference type="ARBA" id="ARBA00022691"/>
    </source>
</evidence>
<feature type="binding site" evidence="8">
    <location>
        <position position="162"/>
    </location>
    <ligand>
        <name>S-adenosyl-L-methionine</name>
        <dbReference type="ChEBI" id="CHEBI:59789"/>
    </ligand>
</feature>
<dbReference type="GO" id="GO:0051539">
    <property type="term" value="F:4 iron, 4 sulfur cluster binding"/>
    <property type="evidence" value="ECO:0007669"/>
    <property type="project" value="UniProtKB-KW"/>
</dbReference>
<dbReference type="PIRSF" id="PIRSF004762">
    <property type="entry name" value="CHP00423"/>
    <property type="match status" value="1"/>
</dbReference>
<dbReference type="InterPro" id="IPR010722">
    <property type="entry name" value="BATS_dom"/>
</dbReference>
<evidence type="ECO:0000259" key="9">
    <source>
        <dbReference type="PROSITE" id="PS51918"/>
    </source>
</evidence>
<dbReference type="PANTHER" id="PTHR43726:SF1">
    <property type="entry name" value="BIOTIN SYNTHASE"/>
    <property type="match status" value="1"/>
</dbReference>
<keyword evidence="2 7" id="KW-0949">S-adenosyl-L-methionine</keyword>
<dbReference type="Pfam" id="PF04055">
    <property type="entry name" value="Radical_SAM"/>
    <property type="match status" value="1"/>
</dbReference>
<evidence type="ECO:0000256" key="1">
    <source>
        <dbReference type="ARBA" id="ARBA00022485"/>
    </source>
</evidence>
<feature type="binding site" evidence="7">
    <location>
        <position position="68"/>
    </location>
    <ligand>
        <name>[4Fe-4S] cluster</name>
        <dbReference type="ChEBI" id="CHEBI:49883"/>
        <note>4Fe-4S-S-AdoMet</note>
    </ligand>
</feature>
<dbReference type="SUPFAM" id="SSF102114">
    <property type="entry name" value="Radical SAM enzymes"/>
    <property type="match status" value="1"/>
</dbReference>
<dbReference type="InterPro" id="IPR034422">
    <property type="entry name" value="HydE/PylB-like"/>
</dbReference>
<feature type="binding site" evidence="7">
    <location>
        <position position="64"/>
    </location>
    <ligand>
        <name>[4Fe-4S] cluster</name>
        <dbReference type="ChEBI" id="CHEBI:49883"/>
        <note>4Fe-4S-S-AdoMet</note>
    </ligand>
</feature>
<dbReference type="SMART" id="SM00729">
    <property type="entry name" value="Elp3"/>
    <property type="match status" value="1"/>
</dbReference>
<proteinExistence type="predicted"/>
<evidence type="ECO:0000256" key="3">
    <source>
        <dbReference type="ARBA" id="ARBA00022723"/>
    </source>
</evidence>
<feature type="binding site" evidence="8">
    <location>
        <position position="137"/>
    </location>
    <ligand>
        <name>(3R)-3-methyl-D-ornithine</name>
        <dbReference type="ChEBI" id="CHEBI:64642"/>
    </ligand>
</feature>
<keyword evidence="5 7" id="KW-0411">Iron-sulfur</keyword>
<dbReference type="NCBIfam" id="TIGR03956">
    <property type="entry name" value="rSAM_HydE"/>
    <property type="match status" value="1"/>
</dbReference>
<evidence type="ECO:0000256" key="4">
    <source>
        <dbReference type="ARBA" id="ARBA00023004"/>
    </source>
</evidence>
<dbReference type="SFLD" id="SFLDG01060">
    <property type="entry name" value="BATS_domain_containing"/>
    <property type="match status" value="1"/>
</dbReference>
<sequence>MNDSILSLIKKAERKHDLDKDELVMILEDEYCNDELFKAADRVRKKYVGDEVHLRGIIEFSNICKRNCLYCGLRSSNKNIKRYRLTPERIIKFASKAVEYGYKTIVMQSGEDEYYTIDKLRYIISNIKKMDVAVTLSIGEKTYEEYKAYRDAGADRYLMRIETTDKGLYENMDPGMSHENRKECLKNLKKLGYELGTGCLVGLPDQTVESLADDILFFKDIGSDMIGLGPFIPNKDTPLKDCKVEGNFIMSLKVMALTRLLIPDANIPATTAMEALNPNGRIIGLQSGANVVMPNVTEGEYRKLYALYPGKICTGDTPSHCKGCITYKIQSIGRSIGTGKGFRVKRRVIN</sequence>
<dbReference type="Gene3D" id="3.20.20.70">
    <property type="entry name" value="Aldolase class I"/>
    <property type="match status" value="1"/>
</dbReference>
<dbReference type="SFLD" id="SFLDS00029">
    <property type="entry name" value="Radical_SAM"/>
    <property type="match status" value="1"/>
</dbReference>
<dbReference type="KEGG" id="cfer:D4Z93_10060"/>
<evidence type="ECO:0000256" key="5">
    <source>
        <dbReference type="ARBA" id="ARBA00023014"/>
    </source>
</evidence>
<keyword evidence="3" id="KW-0479">Metal-binding</keyword>
<dbReference type="InterPro" id="IPR024021">
    <property type="entry name" value="FeFe-hyd_HydE_rSAM"/>
</dbReference>
<dbReference type="InterPro" id="IPR006638">
    <property type="entry name" value="Elp3/MiaA/NifB-like_rSAM"/>
</dbReference>